<feature type="region of interest" description="Disordered" evidence="9">
    <location>
        <begin position="1"/>
        <end position="93"/>
    </location>
</feature>
<dbReference type="OrthoDB" id="6710946at2759"/>
<evidence type="ECO:0000256" key="8">
    <source>
        <dbReference type="ARBA" id="ARBA00041763"/>
    </source>
</evidence>
<dbReference type="AlphaFoldDB" id="A0A830I608"/>
<organism evidence="11 12">
    <name type="scientific">Pycnococcus provasolii</name>
    <dbReference type="NCBI Taxonomy" id="41880"/>
    <lineage>
        <taxon>Eukaryota</taxon>
        <taxon>Viridiplantae</taxon>
        <taxon>Chlorophyta</taxon>
        <taxon>Pseudoscourfieldiophyceae</taxon>
        <taxon>Pseudoscourfieldiales</taxon>
        <taxon>Pycnococcaceae</taxon>
        <taxon>Pycnococcus</taxon>
    </lineage>
</organism>
<evidence type="ECO:0000256" key="3">
    <source>
        <dbReference type="ARBA" id="ARBA00022723"/>
    </source>
</evidence>
<dbReference type="InterPro" id="IPR016192">
    <property type="entry name" value="APOBEC/CMP_deaminase_Zn-bd"/>
</dbReference>
<dbReference type="PANTHER" id="PTHR11086:SF18">
    <property type="entry name" value="DEOXYCYTIDYLATE DEAMINASE"/>
    <property type="match status" value="1"/>
</dbReference>
<keyword evidence="4" id="KW-0545">Nucleotide biosynthesis</keyword>
<dbReference type="InterPro" id="IPR015517">
    <property type="entry name" value="dCMP_deaminase-rel"/>
</dbReference>
<feature type="compositionally biased region" description="Low complexity" evidence="9">
    <location>
        <begin position="53"/>
        <end position="62"/>
    </location>
</feature>
<proteinExistence type="inferred from homology"/>
<dbReference type="InterPro" id="IPR002125">
    <property type="entry name" value="CMP_dCMP_dom"/>
</dbReference>
<evidence type="ECO:0000256" key="2">
    <source>
        <dbReference type="ARBA" id="ARBA00006576"/>
    </source>
</evidence>
<feature type="compositionally biased region" description="Basic and acidic residues" evidence="9">
    <location>
        <begin position="82"/>
        <end position="93"/>
    </location>
</feature>
<reference evidence="11" key="1">
    <citation type="submission" date="2020-10" db="EMBL/GenBank/DDBJ databases">
        <title>Unveiling of a novel bifunctional photoreceptor, Dualchrome1, isolated from a cosmopolitan green alga.</title>
        <authorList>
            <person name="Suzuki S."/>
            <person name="Kawachi M."/>
        </authorList>
    </citation>
    <scope>NUCLEOTIDE SEQUENCE</scope>
    <source>
        <strain evidence="11">NIES 2893</strain>
    </source>
</reference>
<evidence type="ECO:0000256" key="4">
    <source>
        <dbReference type="ARBA" id="ARBA00022727"/>
    </source>
</evidence>
<feature type="domain" description="CMP/dCMP-type deaminase" evidence="10">
    <location>
        <begin position="102"/>
        <end position="233"/>
    </location>
</feature>
<dbReference type="FunFam" id="3.40.140.10:FF:000021">
    <property type="entry name" value="Deoxycytidylate deaminase"/>
    <property type="match status" value="1"/>
</dbReference>
<dbReference type="GO" id="GO:0005737">
    <property type="term" value="C:cytoplasm"/>
    <property type="evidence" value="ECO:0007669"/>
    <property type="project" value="TreeGrafter"/>
</dbReference>
<dbReference type="PROSITE" id="PS51747">
    <property type="entry name" value="CYT_DCMP_DEAMINASES_2"/>
    <property type="match status" value="1"/>
</dbReference>
<evidence type="ECO:0000256" key="9">
    <source>
        <dbReference type="SAM" id="MobiDB-lite"/>
    </source>
</evidence>
<dbReference type="Proteomes" id="UP000660262">
    <property type="component" value="Unassembled WGS sequence"/>
</dbReference>
<gene>
    <name evidence="11" type="ORF">PPROV_001125500</name>
</gene>
<evidence type="ECO:0000259" key="10">
    <source>
        <dbReference type="PROSITE" id="PS51747"/>
    </source>
</evidence>
<keyword evidence="5" id="KW-0378">Hydrolase</keyword>
<dbReference type="InterPro" id="IPR035105">
    <property type="entry name" value="Deoxycytidylate_deaminase_dom"/>
</dbReference>
<feature type="compositionally biased region" description="Low complexity" evidence="9">
    <location>
        <begin position="12"/>
        <end position="23"/>
    </location>
</feature>
<dbReference type="SUPFAM" id="SSF53927">
    <property type="entry name" value="Cytidine deaminase-like"/>
    <property type="match status" value="1"/>
</dbReference>
<sequence>MSGVSMVKMFGSSSSSSSSSSTSQEELQELHRDVVDEQQDLGILRTPPAKAFSQQSDCSNNDDSAEKLHKKNSSSWLTPTRLDSRRQDMHDPSPRAREEILTWDDYFMSVAFLSARRSKDPHKRVGACVVSPRKIILGIGYNGFPRGCADDDLPWSKVSKRQDNTQLDTKHPYVCHAEVNAIMNTETRASLHGSRIYVTLFPCNECTKLIIQSGISQVVYYESKAGAEGFHDESAPPPVNEDFGVCKPCAVDAKTASFMASRRMLDLAGVQVRQHAPQQSM</sequence>
<keyword evidence="6" id="KW-0862">Zinc</keyword>
<dbReference type="InterPro" id="IPR016193">
    <property type="entry name" value="Cytidine_deaminase-like"/>
</dbReference>
<accession>A0A830I608</accession>
<evidence type="ECO:0000256" key="7">
    <source>
        <dbReference type="ARBA" id="ARBA00038938"/>
    </source>
</evidence>
<dbReference type="PROSITE" id="PS00903">
    <property type="entry name" value="CYT_DCMP_DEAMINASES_1"/>
    <property type="match status" value="1"/>
</dbReference>
<evidence type="ECO:0000313" key="11">
    <source>
        <dbReference type="EMBL" id="GHP12527.1"/>
    </source>
</evidence>
<name>A0A830I608_9CHLO</name>
<evidence type="ECO:0000313" key="12">
    <source>
        <dbReference type="Proteomes" id="UP000660262"/>
    </source>
</evidence>
<keyword evidence="3" id="KW-0479">Metal-binding</keyword>
<comment type="similarity">
    <text evidence="2">Belongs to the cytidine and deoxycytidylate deaminase family.</text>
</comment>
<evidence type="ECO:0000256" key="5">
    <source>
        <dbReference type="ARBA" id="ARBA00022801"/>
    </source>
</evidence>
<evidence type="ECO:0000256" key="1">
    <source>
        <dbReference type="ARBA" id="ARBA00001947"/>
    </source>
</evidence>
<dbReference type="EC" id="3.5.4.12" evidence="7"/>
<keyword evidence="12" id="KW-1185">Reference proteome</keyword>
<dbReference type="PANTHER" id="PTHR11086">
    <property type="entry name" value="DEOXYCYTIDYLATE DEAMINASE-RELATED"/>
    <property type="match status" value="1"/>
</dbReference>
<dbReference type="CDD" id="cd01286">
    <property type="entry name" value="deoxycytidylate_deaminase"/>
    <property type="match status" value="1"/>
</dbReference>
<evidence type="ECO:0000256" key="6">
    <source>
        <dbReference type="ARBA" id="ARBA00022833"/>
    </source>
</evidence>
<comment type="caution">
    <text evidence="11">The sequence shown here is derived from an EMBL/GenBank/DDBJ whole genome shotgun (WGS) entry which is preliminary data.</text>
</comment>
<dbReference type="GO" id="GO:0004132">
    <property type="term" value="F:dCMP deaminase activity"/>
    <property type="evidence" value="ECO:0007669"/>
    <property type="project" value="UniProtKB-EC"/>
</dbReference>
<dbReference type="EMBL" id="BNJQ01000043">
    <property type="protein sequence ID" value="GHP12527.1"/>
    <property type="molecule type" value="Genomic_DNA"/>
</dbReference>
<dbReference type="Gene3D" id="3.40.140.10">
    <property type="entry name" value="Cytidine Deaminase, domain 2"/>
    <property type="match status" value="1"/>
</dbReference>
<dbReference type="Pfam" id="PF00383">
    <property type="entry name" value="dCMP_cyt_deam_1"/>
    <property type="match status" value="1"/>
</dbReference>
<dbReference type="GO" id="GO:0008270">
    <property type="term" value="F:zinc ion binding"/>
    <property type="evidence" value="ECO:0007669"/>
    <property type="project" value="InterPro"/>
</dbReference>
<comment type="cofactor">
    <cofactor evidence="1">
        <name>Zn(2+)</name>
        <dbReference type="ChEBI" id="CHEBI:29105"/>
    </cofactor>
</comment>
<dbReference type="GO" id="GO:0009165">
    <property type="term" value="P:nucleotide biosynthetic process"/>
    <property type="evidence" value="ECO:0007669"/>
    <property type="project" value="UniProtKB-KW"/>
</dbReference>
<protein>
    <recommendedName>
        <fullName evidence="8">dCMP deaminase</fullName>
        <ecNumber evidence="7">3.5.4.12</ecNumber>
    </recommendedName>
    <alternativeName>
        <fullName evidence="8">dCMP deaminase</fullName>
    </alternativeName>
</protein>